<keyword evidence="10" id="KW-0443">Lipid metabolism</keyword>
<evidence type="ECO:0000256" key="9">
    <source>
        <dbReference type="ARBA" id="ARBA00022946"/>
    </source>
</evidence>
<sequence>MATVLDDLLGFLLYLTGQPAVTRSLTIEYLSPVLLGVQYELAGKAMETKGRKRFVEAEVADPQQRIVARATALFVAVEVAHFDQAHSAEEGRAHSFKAGSRAGLQPLGDGTMLLQARYKRPGHLDVCAGQHGSVSHYYDI</sequence>
<evidence type="ECO:0000259" key="24">
    <source>
        <dbReference type="Pfam" id="PF03061"/>
    </source>
</evidence>
<organism evidence="25 26">
    <name type="scientific">Nocardioides daeguensis</name>
    <dbReference type="NCBI Taxonomy" id="908359"/>
    <lineage>
        <taxon>Bacteria</taxon>
        <taxon>Bacillati</taxon>
        <taxon>Actinomycetota</taxon>
        <taxon>Actinomycetes</taxon>
        <taxon>Propionibacteriales</taxon>
        <taxon>Nocardioidaceae</taxon>
        <taxon>Nocardioides</taxon>
    </lineage>
</organism>
<comment type="similarity">
    <text evidence="15">Belongs to the THEM4/THEM5 thioesterase family.</text>
</comment>
<keyword evidence="7" id="KW-0378">Hydrolase</keyword>
<evidence type="ECO:0000256" key="14">
    <source>
        <dbReference type="ARBA" id="ARBA00037002"/>
    </source>
</evidence>
<evidence type="ECO:0000256" key="6">
    <source>
        <dbReference type="ARBA" id="ARBA00022703"/>
    </source>
</evidence>
<evidence type="ECO:0000256" key="10">
    <source>
        <dbReference type="ARBA" id="ARBA00023098"/>
    </source>
</evidence>
<evidence type="ECO:0000256" key="8">
    <source>
        <dbReference type="ARBA" id="ARBA00022832"/>
    </source>
</evidence>
<evidence type="ECO:0000256" key="20">
    <source>
        <dbReference type="ARBA" id="ARBA00047734"/>
    </source>
</evidence>
<keyword evidence="9" id="KW-0809">Transit peptide</keyword>
<evidence type="ECO:0000256" key="22">
    <source>
        <dbReference type="ARBA" id="ARBA00048074"/>
    </source>
</evidence>
<evidence type="ECO:0000256" key="4">
    <source>
        <dbReference type="ARBA" id="ARBA00022475"/>
    </source>
</evidence>
<evidence type="ECO:0000256" key="19">
    <source>
        <dbReference type="ARBA" id="ARBA00047588"/>
    </source>
</evidence>
<comment type="catalytic activity">
    <reaction evidence="23">
        <text>tetradecanoyl-CoA + H2O = tetradecanoate + CoA + H(+)</text>
        <dbReference type="Rhea" id="RHEA:40119"/>
        <dbReference type="ChEBI" id="CHEBI:15377"/>
        <dbReference type="ChEBI" id="CHEBI:15378"/>
        <dbReference type="ChEBI" id="CHEBI:30807"/>
        <dbReference type="ChEBI" id="CHEBI:57287"/>
        <dbReference type="ChEBI" id="CHEBI:57385"/>
    </reaction>
    <physiologicalReaction direction="left-to-right" evidence="23">
        <dbReference type="Rhea" id="RHEA:40120"/>
    </physiologicalReaction>
</comment>
<keyword evidence="5" id="KW-0963">Cytoplasm</keyword>
<comment type="catalytic activity">
    <reaction evidence="13">
        <text>(5Z,8Z,11Z,14Z)-eicosatetraenoyl-CoA + H2O = (5Z,8Z,11Z,14Z)-eicosatetraenoate + CoA + H(+)</text>
        <dbReference type="Rhea" id="RHEA:40151"/>
        <dbReference type="ChEBI" id="CHEBI:15377"/>
        <dbReference type="ChEBI" id="CHEBI:15378"/>
        <dbReference type="ChEBI" id="CHEBI:32395"/>
        <dbReference type="ChEBI" id="CHEBI:57287"/>
        <dbReference type="ChEBI" id="CHEBI:57368"/>
    </reaction>
    <physiologicalReaction direction="left-to-right" evidence="13">
        <dbReference type="Rhea" id="RHEA:40152"/>
    </physiologicalReaction>
</comment>
<dbReference type="Gene3D" id="3.10.129.10">
    <property type="entry name" value="Hotdog Thioesterase"/>
    <property type="match status" value="1"/>
</dbReference>
<evidence type="ECO:0000256" key="13">
    <source>
        <dbReference type="ARBA" id="ARBA00035852"/>
    </source>
</evidence>
<evidence type="ECO:0000256" key="18">
    <source>
        <dbReference type="ARBA" id="ARBA00043210"/>
    </source>
</evidence>
<dbReference type="EMBL" id="BAABBB010000003">
    <property type="protein sequence ID" value="GAA3518616.1"/>
    <property type="molecule type" value="Genomic_DNA"/>
</dbReference>
<dbReference type="PANTHER" id="PTHR12418">
    <property type="entry name" value="ACYL-COENZYME A THIOESTERASE THEM4"/>
    <property type="match status" value="1"/>
</dbReference>
<proteinExistence type="inferred from homology"/>
<comment type="caution">
    <text evidence="25">The sequence shown here is derived from an EMBL/GenBank/DDBJ whole genome shotgun (WGS) entry which is preliminary data.</text>
</comment>
<keyword evidence="26" id="KW-1185">Reference proteome</keyword>
<gene>
    <name evidence="25" type="ORF">GCM10022263_02940</name>
</gene>
<evidence type="ECO:0000256" key="1">
    <source>
        <dbReference type="ARBA" id="ARBA00004170"/>
    </source>
</evidence>
<comment type="subcellular location">
    <subcellularLocation>
        <location evidence="3">Cell projection</location>
        <location evidence="3">Ruffle membrane</location>
    </subcellularLocation>
    <subcellularLocation>
        <location evidence="2">Cytoplasm</location>
    </subcellularLocation>
    <subcellularLocation>
        <location evidence="1">Membrane</location>
        <topology evidence="1">Peripheral membrane protein</topology>
    </subcellularLocation>
</comment>
<keyword evidence="11" id="KW-0472">Membrane</keyword>
<keyword evidence="6" id="KW-0053">Apoptosis</keyword>
<evidence type="ECO:0000256" key="21">
    <source>
        <dbReference type="ARBA" id="ARBA00047969"/>
    </source>
</evidence>
<evidence type="ECO:0000313" key="25">
    <source>
        <dbReference type="EMBL" id="GAA3518616.1"/>
    </source>
</evidence>
<protein>
    <recommendedName>
        <fullName evidence="17">Acyl-coenzyme A thioesterase THEM4</fullName>
        <ecNumber evidence="16">3.1.2.2</ecNumber>
    </recommendedName>
    <alternativeName>
        <fullName evidence="18">Thioesterase superfamily member 4</fullName>
    </alternativeName>
</protein>
<dbReference type="Proteomes" id="UP001500301">
    <property type="component" value="Unassembled WGS sequence"/>
</dbReference>
<evidence type="ECO:0000256" key="17">
    <source>
        <dbReference type="ARBA" id="ARBA00040123"/>
    </source>
</evidence>
<evidence type="ECO:0000256" key="5">
    <source>
        <dbReference type="ARBA" id="ARBA00022490"/>
    </source>
</evidence>
<dbReference type="PANTHER" id="PTHR12418:SF19">
    <property type="entry name" value="ACYL-COENZYME A THIOESTERASE THEM4"/>
    <property type="match status" value="1"/>
</dbReference>
<dbReference type="CDD" id="cd03443">
    <property type="entry name" value="PaaI_thioesterase"/>
    <property type="match status" value="1"/>
</dbReference>
<name>A0ABP6URK5_9ACTN</name>
<evidence type="ECO:0000256" key="16">
    <source>
        <dbReference type="ARBA" id="ARBA00038848"/>
    </source>
</evidence>
<dbReference type="Pfam" id="PF03061">
    <property type="entry name" value="4HBT"/>
    <property type="match status" value="1"/>
</dbReference>
<evidence type="ECO:0000256" key="2">
    <source>
        <dbReference type="ARBA" id="ARBA00004496"/>
    </source>
</evidence>
<evidence type="ECO:0000256" key="7">
    <source>
        <dbReference type="ARBA" id="ARBA00022801"/>
    </source>
</evidence>
<keyword evidence="12" id="KW-0966">Cell projection</keyword>
<keyword evidence="4" id="KW-1003">Cell membrane</keyword>
<evidence type="ECO:0000256" key="3">
    <source>
        <dbReference type="ARBA" id="ARBA00004632"/>
    </source>
</evidence>
<comment type="catalytic activity">
    <reaction evidence="20">
        <text>hexadecanoyl-CoA + H2O = hexadecanoate + CoA + H(+)</text>
        <dbReference type="Rhea" id="RHEA:16645"/>
        <dbReference type="ChEBI" id="CHEBI:7896"/>
        <dbReference type="ChEBI" id="CHEBI:15377"/>
        <dbReference type="ChEBI" id="CHEBI:15378"/>
        <dbReference type="ChEBI" id="CHEBI:57287"/>
        <dbReference type="ChEBI" id="CHEBI:57379"/>
        <dbReference type="EC" id="3.1.2.2"/>
    </reaction>
    <physiologicalReaction direction="left-to-right" evidence="20">
        <dbReference type="Rhea" id="RHEA:16646"/>
    </physiologicalReaction>
</comment>
<dbReference type="InterPro" id="IPR029069">
    <property type="entry name" value="HotDog_dom_sf"/>
</dbReference>
<reference evidence="26" key="1">
    <citation type="journal article" date="2019" name="Int. J. Syst. Evol. Microbiol.">
        <title>The Global Catalogue of Microorganisms (GCM) 10K type strain sequencing project: providing services to taxonomists for standard genome sequencing and annotation.</title>
        <authorList>
            <consortium name="The Broad Institute Genomics Platform"/>
            <consortium name="The Broad Institute Genome Sequencing Center for Infectious Disease"/>
            <person name="Wu L."/>
            <person name="Ma J."/>
        </authorList>
    </citation>
    <scope>NUCLEOTIDE SEQUENCE [LARGE SCALE GENOMIC DNA]</scope>
    <source>
        <strain evidence="26">JCM 17460</strain>
    </source>
</reference>
<comment type="catalytic activity">
    <reaction evidence="19">
        <text>octanoyl-CoA + H2O = octanoate + CoA + H(+)</text>
        <dbReference type="Rhea" id="RHEA:30143"/>
        <dbReference type="ChEBI" id="CHEBI:15377"/>
        <dbReference type="ChEBI" id="CHEBI:15378"/>
        <dbReference type="ChEBI" id="CHEBI:25646"/>
        <dbReference type="ChEBI" id="CHEBI:57287"/>
        <dbReference type="ChEBI" id="CHEBI:57386"/>
    </reaction>
    <physiologicalReaction direction="left-to-right" evidence="19">
        <dbReference type="Rhea" id="RHEA:30144"/>
    </physiologicalReaction>
</comment>
<dbReference type="SUPFAM" id="SSF54637">
    <property type="entry name" value="Thioesterase/thiol ester dehydrase-isomerase"/>
    <property type="match status" value="1"/>
</dbReference>
<evidence type="ECO:0000313" key="26">
    <source>
        <dbReference type="Proteomes" id="UP001500301"/>
    </source>
</evidence>
<accession>A0ABP6URK5</accession>
<comment type="catalytic activity">
    <reaction evidence="22">
        <text>dodecanoyl-CoA + H2O = dodecanoate + CoA + H(+)</text>
        <dbReference type="Rhea" id="RHEA:30135"/>
        <dbReference type="ChEBI" id="CHEBI:15377"/>
        <dbReference type="ChEBI" id="CHEBI:15378"/>
        <dbReference type="ChEBI" id="CHEBI:18262"/>
        <dbReference type="ChEBI" id="CHEBI:57287"/>
        <dbReference type="ChEBI" id="CHEBI:57375"/>
    </reaction>
    <physiologicalReaction direction="left-to-right" evidence="22">
        <dbReference type="Rhea" id="RHEA:30136"/>
    </physiologicalReaction>
</comment>
<comment type="catalytic activity">
    <reaction evidence="14">
        <text>(9Z)-octadecenoyl-CoA + H2O = (9Z)-octadecenoate + CoA + H(+)</text>
        <dbReference type="Rhea" id="RHEA:40139"/>
        <dbReference type="ChEBI" id="CHEBI:15377"/>
        <dbReference type="ChEBI" id="CHEBI:15378"/>
        <dbReference type="ChEBI" id="CHEBI:30823"/>
        <dbReference type="ChEBI" id="CHEBI:57287"/>
        <dbReference type="ChEBI" id="CHEBI:57387"/>
    </reaction>
    <physiologicalReaction direction="left-to-right" evidence="14">
        <dbReference type="Rhea" id="RHEA:40140"/>
    </physiologicalReaction>
</comment>
<comment type="catalytic activity">
    <reaction evidence="21">
        <text>decanoyl-CoA + H2O = decanoate + CoA + H(+)</text>
        <dbReference type="Rhea" id="RHEA:40059"/>
        <dbReference type="ChEBI" id="CHEBI:15377"/>
        <dbReference type="ChEBI" id="CHEBI:15378"/>
        <dbReference type="ChEBI" id="CHEBI:27689"/>
        <dbReference type="ChEBI" id="CHEBI:57287"/>
        <dbReference type="ChEBI" id="CHEBI:61430"/>
    </reaction>
    <physiologicalReaction direction="left-to-right" evidence="21">
        <dbReference type="Rhea" id="RHEA:40060"/>
    </physiologicalReaction>
</comment>
<dbReference type="EC" id="3.1.2.2" evidence="16"/>
<keyword evidence="8" id="KW-0276">Fatty acid metabolism</keyword>
<dbReference type="InterPro" id="IPR006683">
    <property type="entry name" value="Thioestr_dom"/>
</dbReference>
<evidence type="ECO:0000256" key="15">
    <source>
        <dbReference type="ARBA" id="ARBA00038456"/>
    </source>
</evidence>
<evidence type="ECO:0000256" key="23">
    <source>
        <dbReference type="ARBA" id="ARBA00048180"/>
    </source>
</evidence>
<evidence type="ECO:0000256" key="11">
    <source>
        <dbReference type="ARBA" id="ARBA00023136"/>
    </source>
</evidence>
<feature type="domain" description="Thioesterase" evidence="24">
    <location>
        <begin position="16"/>
        <end position="67"/>
    </location>
</feature>
<evidence type="ECO:0000256" key="12">
    <source>
        <dbReference type="ARBA" id="ARBA00023273"/>
    </source>
</evidence>
<dbReference type="InterPro" id="IPR052365">
    <property type="entry name" value="THEM4/THEM5_acyl-CoA_thioest"/>
</dbReference>